<sequence>MQAFFLLFSPRLERRPNPITLKLVSSHEQYFPKQERVQEAMAHQIQWLWLRDMICPFDFVRTQNLVVQSVDPAQQLLPRLNHLQTFEFASLLSDQPKMIETFIDLILHLPQTVHTFIFSGNLCISYYDFCRLLLALGQCRQLRKLTLPSPKLTGREPSAQVLRSFGVLSPHVAHRPKLTFLQLVTHHDRGSPSPITSSSGSRDCEWQWLEDKLCPFALHYCQELVVGGAKAAQRILPIVQNHLTHLEFCSYLDTQKSWTAYEERQQAPIVMPRLMFIKFVTYTYMSTWALDIIKVPMIKTIVGQWTARIPPFYLQDMFRKLDERAAKLNPAEIYPPHLEVIQLFAPVSESVKPNTTWFRSVFPIALGEEVRILVDYI</sequence>
<reference evidence="1 2" key="1">
    <citation type="submission" date="2014-04" db="EMBL/GenBank/DDBJ databases">
        <title>Evolutionary Origins and Diversification of the Mycorrhizal Mutualists.</title>
        <authorList>
            <consortium name="DOE Joint Genome Institute"/>
            <consortium name="Mycorrhizal Genomics Consortium"/>
            <person name="Kohler A."/>
            <person name="Kuo A."/>
            <person name="Nagy L.G."/>
            <person name="Floudas D."/>
            <person name="Copeland A."/>
            <person name="Barry K.W."/>
            <person name="Cichocki N."/>
            <person name="Veneault-Fourrey C."/>
            <person name="LaButti K."/>
            <person name="Lindquist E.A."/>
            <person name="Lipzen A."/>
            <person name="Lundell T."/>
            <person name="Morin E."/>
            <person name="Murat C."/>
            <person name="Riley R."/>
            <person name="Ohm R."/>
            <person name="Sun H."/>
            <person name="Tunlid A."/>
            <person name="Henrissat B."/>
            <person name="Grigoriev I.V."/>
            <person name="Hibbett D.S."/>
            <person name="Martin F."/>
        </authorList>
    </citation>
    <scope>NUCLEOTIDE SEQUENCE [LARGE SCALE GENOMIC DNA]</scope>
    <source>
        <strain evidence="1 2">FD-317 M1</strain>
    </source>
</reference>
<dbReference type="HOGENOM" id="CLU_733743_0_0_1"/>
<evidence type="ECO:0000313" key="2">
    <source>
        <dbReference type="Proteomes" id="UP000053593"/>
    </source>
</evidence>
<dbReference type="Proteomes" id="UP000053593">
    <property type="component" value="Unassembled WGS sequence"/>
</dbReference>
<name>A0A0D0ART8_9AGAR</name>
<organism evidence="1 2">
    <name type="scientific">Collybiopsis luxurians FD-317 M1</name>
    <dbReference type="NCBI Taxonomy" id="944289"/>
    <lineage>
        <taxon>Eukaryota</taxon>
        <taxon>Fungi</taxon>
        <taxon>Dikarya</taxon>
        <taxon>Basidiomycota</taxon>
        <taxon>Agaricomycotina</taxon>
        <taxon>Agaricomycetes</taxon>
        <taxon>Agaricomycetidae</taxon>
        <taxon>Agaricales</taxon>
        <taxon>Marasmiineae</taxon>
        <taxon>Omphalotaceae</taxon>
        <taxon>Collybiopsis</taxon>
        <taxon>Collybiopsis luxurians</taxon>
    </lineage>
</organism>
<dbReference type="SUPFAM" id="SSF52047">
    <property type="entry name" value="RNI-like"/>
    <property type="match status" value="1"/>
</dbReference>
<keyword evidence="2" id="KW-1185">Reference proteome</keyword>
<protein>
    <submittedName>
        <fullName evidence="1">Uncharacterized protein</fullName>
    </submittedName>
</protein>
<gene>
    <name evidence="1" type="ORF">GYMLUDRAFT_250657</name>
</gene>
<dbReference type="OrthoDB" id="2825114at2759"/>
<accession>A0A0D0ART8</accession>
<dbReference type="EMBL" id="KN834833">
    <property type="protein sequence ID" value="KIK53070.1"/>
    <property type="molecule type" value="Genomic_DNA"/>
</dbReference>
<proteinExistence type="predicted"/>
<evidence type="ECO:0000313" key="1">
    <source>
        <dbReference type="EMBL" id="KIK53070.1"/>
    </source>
</evidence>
<dbReference type="AlphaFoldDB" id="A0A0D0ART8"/>